<dbReference type="EMBL" id="JAPDDR010000004">
    <property type="protein sequence ID" value="MCW1913631.1"/>
    <property type="molecule type" value="Genomic_DNA"/>
</dbReference>
<gene>
    <name evidence="1" type="ORF">OJ996_08595</name>
</gene>
<name>A0ABT3G1C5_9BACT</name>
<protein>
    <recommendedName>
        <fullName evidence="3">Antitoxin VbhA domain-containing protein</fullName>
    </recommendedName>
</protein>
<comment type="caution">
    <text evidence="1">The sequence shown here is derived from an EMBL/GenBank/DDBJ whole genome shotgun (WGS) entry which is preliminary data.</text>
</comment>
<sequence>MITEDWYASNLGKIEALLSNSEPGPSRDRFLATLAARSHQFGDQKGEAYLNQIESEAIRREASSRIGIGE</sequence>
<organism evidence="1 2">
    <name type="scientific">Luteolibacter rhizosphaerae</name>
    <dbReference type="NCBI Taxonomy" id="2989719"/>
    <lineage>
        <taxon>Bacteria</taxon>
        <taxon>Pseudomonadati</taxon>
        <taxon>Verrucomicrobiota</taxon>
        <taxon>Verrucomicrobiia</taxon>
        <taxon>Verrucomicrobiales</taxon>
        <taxon>Verrucomicrobiaceae</taxon>
        <taxon>Luteolibacter</taxon>
    </lineage>
</organism>
<accession>A0ABT3G1C5</accession>
<keyword evidence="2" id="KW-1185">Reference proteome</keyword>
<evidence type="ECO:0000313" key="1">
    <source>
        <dbReference type="EMBL" id="MCW1913631.1"/>
    </source>
</evidence>
<dbReference type="RefSeq" id="WP_264513134.1">
    <property type="nucleotide sequence ID" value="NZ_JAPDDR010000004.1"/>
</dbReference>
<dbReference type="Proteomes" id="UP001165653">
    <property type="component" value="Unassembled WGS sequence"/>
</dbReference>
<evidence type="ECO:0000313" key="2">
    <source>
        <dbReference type="Proteomes" id="UP001165653"/>
    </source>
</evidence>
<reference evidence="1" key="1">
    <citation type="submission" date="2022-10" db="EMBL/GenBank/DDBJ databases">
        <title>Luteolibacter sp. GHJ8, whole genome shotgun sequencing project.</title>
        <authorList>
            <person name="Zhao G."/>
            <person name="Shen L."/>
        </authorList>
    </citation>
    <scope>NUCLEOTIDE SEQUENCE</scope>
    <source>
        <strain evidence="1">GHJ8</strain>
    </source>
</reference>
<proteinExistence type="predicted"/>
<evidence type="ECO:0008006" key="3">
    <source>
        <dbReference type="Google" id="ProtNLM"/>
    </source>
</evidence>